<dbReference type="AlphaFoldDB" id="A0A939D7B0"/>
<gene>
    <name evidence="1" type="ORF">JYB65_05630</name>
</gene>
<sequence>MNINGVNSYYKQTFQNSSATSGAEKSEQLETKITSGNKDTIEISANQVNEGKNAYKLTDQSNSTYTQNIETLKSEYDRQVKDFKDMLRKMIAQQSTINGGVTETHFNFSFGVNLDIQYSSSNTQTSDSLSGFGEDDYWGAEQTANRIFDFAVSLAGDNDELLSTLRDSVKEGFNQVEKLFGGAGKLPSVCYDTLDRINELFDQRLQKQDTNAQGKSEI</sequence>
<evidence type="ECO:0008006" key="3">
    <source>
        <dbReference type="Google" id="ProtNLM"/>
    </source>
</evidence>
<proteinExistence type="predicted"/>
<protein>
    <recommendedName>
        <fullName evidence="3">DUF5610 domain-containing protein</fullName>
    </recommendedName>
</protein>
<dbReference type="Proteomes" id="UP000664545">
    <property type="component" value="Unassembled WGS sequence"/>
</dbReference>
<name>A0A939D7B0_CLOAM</name>
<dbReference type="RefSeq" id="WP_206581609.1">
    <property type="nucleotide sequence ID" value="NZ_JAFJZZ010000001.1"/>
</dbReference>
<comment type="caution">
    <text evidence="1">The sequence shown here is derived from an EMBL/GenBank/DDBJ whole genome shotgun (WGS) entry which is preliminary data.</text>
</comment>
<accession>A0A939D7B0</accession>
<evidence type="ECO:0000313" key="1">
    <source>
        <dbReference type="EMBL" id="MBN7772839.1"/>
    </source>
</evidence>
<organism evidence="1 2">
    <name type="scientific">Clostridium aminobutyricum</name>
    <dbReference type="NCBI Taxonomy" id="33953"/>
    <lineage>
        <taxon>Bacteria</taxon>
        <taxon>Bacillati</taxon>
        <taxon>Bacillota</taxon>
        <taxon>Clostridia</taxon>
        <taxon>Eubacteriales</taxon>
        <taxon>Clostridiaceae</taxon>
        <taxon>Clostridium</taxon>
    </lineage>
</organism>
<dbReference type="EMBL" id="JAFJZZ010000001">
    <property type="protein sequence ID" value="MBN7772839.1"/>
    <property type="molecule type" value="Genomic_DNA"/>
</dbReference>
<reference evidence="1" key="1">
    <citation type="submission" date="2021-02" db="EMBL/GenBank/DDBJ databases">
        <title>Abyssanaerobacter marinus gen.nov., sp., nov, anaerobic bacterium isolated from the Onnuri vent field of Indian Ocean and suggestion of Mogibacteriaceae fam. nov., and proposal of reclassification of ambiguous this family's genus member.</title>
        <authorList>
            <person name="Kim Y.J."/>
            <person name="Yang J.-A."/>
        </authorList>
    </citation>
    <scope>NUCLEOTIDE SEQUENCE</scope>
    <source>
        <strain evidence="1">DSM 2634</strain>
    </source>
</reference>
<keyword evidence="2" id="KW-1185">Reference proteome</keyword>
<evidence type="ECO:0000313" key="2">
    <source>
        <dbReference type="Proteomes" id="UP000664545"/>
    </source>
</evidence>